<dbReference type="Pfam" id="PF13196">
    <property type="entry name" value="DUF4012"/>
    <property type="match status" value="1"/>
</dbReference>
<organism evidence="3 4">
    <name type="scientific">Subtercola lobariae</name>
    <dbReference type="NCBI Taxonomy" id="1588641"/>
    <lineage>
        <taxon>Bacteria</taxon>
        <taxon>Bacillati</taxon>
        <taxon>Actinomycetota</taxon>
        <taxon>Actinomycetes</taxon>
        <taxon>Micrococcales</taxon>
        <taxon>Microbacteriaceae</taxon>
        <taxon>Subtercola</taxon>
    </lineage>
</organism>
<dbReference type="InterPro" id="IPR025101">
    <property type="entry name" value="DUF4012"/>
</dbReference>
<proteinExistence type="predicted"/>
<gene>
    <name evidence="3" type="ORF">GCM10011399_05070</name>
</gene>
<keyword evidence="2" id="KW-1133">Transmembrane helix</keyword>
<keyword evidence="2" id="KW-0812">Transmembrane</keyword>
<evidence type="ECO:0000313" key="4">
    <source>
        <dbReference type="Proteomes" id="UP000598775"/>
    </source>
</evidence>
<evidence type="ECO:0000256" key="1">
    <source>
        <dbReference type="SAM" id="MobiDB-lite"/>
    </source>
</evidence>
<feature type="compositionally biased region" description="Basic residues" evidence="1">
    <location>
        <begin position="37"/>
        <end position="47"/>
    </location>
</feature>
<evidence type="ECO:0008006" key="5">
    <source>
        <dbReference type="Google" id="ProtNLM"/>
    </source>
</evidence>
<keyword evidence="4" id="KW-1185">Reference proteome</keyword>
<dbReference type="RefSeq" id="WP_188673149.1">
    <property type="nucleotide sequence ID" value="NZ_BMGP01000001.1"/>
</dbReference>
<dbReference type="AlphaFoldDB" id="A0A917ETM7"/>
<feature type="region of interest" description="Disordered" evidence="1">
    <location>
        <begin position="1"/>
        <end position="47"/>
    </location>
</feature>
<protein>
    <recommendedName>
        <fullName evidence="5">DUF4012 domain-containing protein</fullName>
    </recommendedName>
</protein>
<evidence type="ECO:0000256" key="2">
    <source>
        <dbReference type="SAM" id="Phobius"/>
    </source>
</evidence>
<sequence>MPSINAENNPDDPGSSLSDEATESDDGALETSARPSSRSRRQRTPRRRRRRWIIGGSIAIVVVALAAAGGWVAYQALQAQSSLEAAQTSVTEVQTSLTSLDVATLQKSAAAFAADAHDASVHTNDPLYRMAEMLPIVGKNLTAVRELSGSLDQLGSQALMPVADFSANVTPAALRPVNGKLNTDLLTAGDTALANADATIVAQQSTVAAINTSGTVGQIGAAQKQFVSALAKAHTEITSVRSMVATVKNVLGMNGPRHYVLAFLNNAETTALGGGPASLTMITVDNGAISITAQGSSQDFPTNDGAVRPVDQNLINIYGTGINSTLNWSTARPDFPTAGQTIAAWWQKYKGTSVDGVIAIDPIALSYLLGATGPMTLASGEQITADNAVALLLHDIYLRYPESQIESQTDIFFADAAKTIFTGLTTTTADPAALLAAINKGIDSGNILAWSPVDDEEKLLGNSPLKGVLPTDNAKSTVIGTYFRDVSVSKTDFYLDTSTDLTTNVCQNSTAPTFTATVTLHSTLTDAEAAALPPFVSGAKFKGAKFSTEIFVYGPVGASVVSTAAGDTSVDHSVYGNSEDLGRPVAHFGVDLAPGETNTVTVTFSGASGTYGPPVMKVTPMINAPAQTMTAPGCG</sequence>
<comment type="caution">
    <text evidence="3">The sequence shown here is derived from an EMBL/GenBank/DDBJ whole genome shotgun (WGS) entry which is preliminary data.</text>
</comment>
<keyword evidence="2" id="KW-0472">Membrane</keyword>
<reference evidence="3 4" key="1">
    <citation type="journal article" date="2014" name="Int. J. Syst. Evol. Microbiol.">
        <title>Complete genome sequence of Corynebacterium casei LMG S-19264T (=DSM 44701T), isolated from a smear-ripened cheese.</title>
        <authorList>
            <consortium name="US DOE Joint Genome Institute (JGI-PGF)"/>
            <person name="Walter F."/>
            <person name="Albersmeier A."/>
            <person name="Kalinowski J."/>
            <person name="Ruckert C."/>
        </authorList>
    </citation>
    <scope>NUCLEOTIDE SEQUENCE [LARGE SCALE GENOMIC DNA]</scope>
    <source>
        <strain evidence="3 4">CGMCC 1.12976</strain>
    </source>
</reference>
<name>A0A917ETM7_9MICO</name>
<feature type="transmembrane region" description="Helical" evidence="2">
    <location>
        <begin position="52"/>
        <end position="74"/>
    </location>
</feature>
<evidence type="ECO:0000313" key="3">
    <source>
        <dbReference type="EMBL" id="GGF14193.1"/>
    </source>
</evidence>
<accession>A0A917ETM7</accession>
<dbReference type="EMBL" id="BMGP01000001">
    <property type="protein sequence ID" value="GGF14193.1"/>
    <property type="molecule type" value="Genomic_DNA"/>
</dbReference>
<dbReference type="Proteomes" id="UP000598775">
    <property type="component" value="Unassembled WGS sequence"/>
</dbReference>